<gene>
    <name evidence="4" type="ORF">ONZ51_g8881</name>
</gene>
<dbReference type="PANTHER" id="PTHR24559">
    <property type="entry name" value="TRANSPOSON TY3-I GAG-POL POLYPROTEIN"/>
    <property type="match status" value="1"/>
</dbReference>
<name>A0AAD7TPW9_9APHY</name>
<dbReference type="Pfam" id="PF00078">
    <property type="entry name" value="RVT_1"/>
    <property type="match status" value="1"/>
</dbReference>
<evidence type="ECO:0000256" key="2">
    <source>
        <dbReference type="SAM" id="MobiDB-lite"/>
    </source>
</evidence>
<dbReference type="SUPFAM" id="SSF56672">
    <property type="entry name" value="DNA/RNA polymerases"/>
    <property type="match status" value="1"/>
</dbReference>
<sequence length="569" mass="63633">MTSRKDVEGQPRSRCASPGCSSEGAKKLVRGPPNSVPREDRVDSSGTGILRLNASALSDPHALLLDLYSDPIPTPFRALIDSGSSHCFIDSEFAKVHHLPTTAVTPIRLQLFDGTSNQLINLFTSLPVHFPSGEVLNIDFYVTPLDKSVSAVLGYSWLSAYNPLIDWKKRSVQFRSAPPTRPVSDPTVPPPAPAVRTPVTPEPPTLTSPTPTSAPRISLVNAAAFARACKLSGSASYTLNLTASDLATARSSSLSDSPPDLTGVPEEYHEFADVFSKTKADILPEHRPYDLKIDLEEGATPPLGPIYSLSKLELDTLREYIDENLRSGFIRPSNSPCGAPVLFVKKKDGSLRLCVDYRGLNKITRKDRYPLPLVSDLLDAPRKARIYTKIDLRHAYNLVRIAPGDEWKTAFRTRYGSFEWLVMPFGLSNAPAAFQRFVNDIFADMLDVCVIVYLDDILIYSDNPEQHRKHVKEVLRRLRKHRLYARADKCEFHTDSVEYLGYILSPSGLTMAELKVKAILDWPEPRKVRDIQSFLGFANFYRRFIPNYSEIVLPLTRLTRKSVPWQQLL</sequence>
<dbReference type="InterPro" id="IPR053134">
    <property type="entry name" value="RNA-dir_DNA_polymerase"/>
</dbReference>
<dbReference type="EMBL" id="JAPEVG010000283">
    <property type="protein sequence ID" value="KAJ8469582.1"/>
    <property type="molecule type" value="Genomic_DNA"/>
</dbReference>
<dbReference type="GO" id="GO:0006508">
    <property type="term" value="P:proteolysis"/>
    <property type="evidence" value="ECO:0007669"/>
    <property type="project" value="InterPro"/>
</dbReference>
<dbReference type="InterPro" id="IPR043502">
    <property type="entry name" value="DNA/RNA_pol_sf"/>
</dbReference>
<keyword evidence="1" id="KW-0645">Protease</keyword>
<feature type="region of interest" description="Disordered" evidence="2">
    <location>
        <begin position="176"/>
        <end position="213"/>
    </location>
</feature>
<dbReference type="Gene3D" id="3.30.70.270">
    <property type="match status" value="2"/>
</dbReference>
<organism evidence="4 5">
    <name type="scientific">Trametes cubensis</name>
    <dbReference type="NCBI Taxonomy" id="1111947"/>
    <lineage>
        <taxon>Eukaryota</taxon>
        <taxon>Fungi</taxon>
        <taxon>Dikarya</taxon>
        <taxon>Basidiomycota</taxon>
        <taxon>Agaricomycotina</taxon>
        <taxon>Agaricomycetes</taxon>
        <taxon>Polyporales</taxon>
        <taxon>Polyporaceae</taxon>
        <taxon>Trametes</taxon>
    </lineage>
</organism>
<keyword evidence="5" id="KW-1185">Reference proteome</keyword>
<proteinExistence type="predicted"/>
<feature type="domain" description="Reverse transcriptase" evidence="3">
    <location>
        <begin position="325"/>
        <end position="504"/>
    </location>
</feature>
<dbReference type="PROSITE" id="PS50878">
    <property type="entry name" value="RT_POL"/>
    <property type="match status" value="1"/>
</dbReference>
<evidence type="ECO:0000313" key="5">
    <source>
        <dbReference type="Proteomes" id="UP001215151"/>
    </source>
</evidence>
<dbReference type="Proteomes" id="UP001215151">
    <property type="component" value="Unassembled WGS sequence"/>
</dbReference>
<evidence type="ECO:0000313" key="4">
    <source>
        <dbReference type="EMBL" id="KAJ8469582.1"/>
    </source>
</evidence>
<feature type="compositionally biased region" description="Basic and acidic residues" evidence="2">
    <location>
        <begin position="1"/>
        <end position="11"/>
    </location>
</feature>
<evidence type="ECO:0000256" key="1">
    <source>
        <dbReference type="ARBA" id="ARBA00022750"/>
    </source>
</evidence>
<dbReference type="Gene3D" id="3.10.10.10">
    <property type="entry name" value="HIV Type 1 Reverse Transcriptase, subunit A, domain 1"/>
    <property type="match status" value="1"/>
</dbReference>
<dbReference type="InterPro" id="IPR000477">
    <property type="entry name" value="RT_dom"/>
</dbReference>
<accession>A0AAD7TPW9</accession>
<dbReference type="InterPro" id="IPR043128">
    <property type="entry name" value="Rev_trsase/Diguanyl_cyclase"/>
</dbReference>
<dbReference type="CDD" id="cd01647">
    <property type="entry name" value="RT_LTR"/>
    <property type="match status" value="1"/>
</dbReference>
<comment type="caution">
    <text evidence="4">The sequence shown here is derived from an EMBL/GenBank/DDBJ whole genome shotgun (WGS) entry which is preliminary data.</text>
</comment>
<reference evidence="4" key="1">
    <citation type="submission" date="2022-11" db="EMBL/GenBank/DDBJ databases">
        <title>Genome Sequence of Cubamyces cubensis.</title>
        <authorList>
            <person name="Buettner E."/>
        </authorList>
    </citation>
    <scope>NUCLEOTIDE SEQUENCE</scope>
    <source>
        <strain evidence="4">MPL-01</strain>
    </source>
</reference>
<dbReference type="AlphaFoldDB" id="A0AAD7TPW9"/>
<feature type="region of interest" description="Disordered" evidence="2">
    <location>
        <begin position="1"/>
        <end position="44"/>
    </location>
</feature>
<dbReference type="Pfam" id="PF08284">
    <property type="entry name" value="RVP_2"/>
    <property type="match status" value="1"/>
</dbReference>
<dbReference type="SUPFAM" id="SSF50630">
    <property type="entry name" value="Acid proteases"/>
    <property type="match status" value="1"/>
</dbReference>
<dbReference type="PANTHER" id="PTHR24559:SF440">
    <property type="entry name" value="RIBONUCLEASE H"/>
    <property type="match status" value="1"/>
</dbReference>
<dbReference type="InterPro" id="IPR021109">
    <property type="entry name" value="Peptidase_aspartic_dom_sf"/>
</dbReference>
<keyword evidence="1" id="KW-0378">Hydrolase</keyword>
<protein>
    <recommendedName>
        <fullName evidence="3">Reverse transcriptase domain-containing protein</fullName>
    </recommendedName>
</protein>
<keyword evidence="1" id="KW-0064">Aspartyl protease</keyword>
<dbReference type="PROSITE" id="PS00141">
    <property type="entry name" value="ASP_PROTEASE"/>
    <property type="match status" value="1"/>
</dbReference>
<dbReference type="Gene3D" id="2.40.70.10">
    <property type="entry name" value="Acid Proteases"/>
    <property type="match status" value="1"/>
</dbReference>
<dbReference type="GO" id="GO:0004190">
    <property type="term" value="F:aspartic-type endopeptidase activity"/>
    <property type="evidence" value="ECO:0007669"/>
    <property type="project" value="UniProtKB-KW"/>
</dbReference>
<dbReference type="CDD" id="cd00303">
    <property type="entry name" value="retropepsin_like"/>
    <property type="match status" value="1"/>
</dbReference>
<evidence type="ECO:0000259" key="3">
    <source>
        <dbReference type="PROSITE" id="PS50878"/>
    </source>
</evidence>
<dbReference type="FunFam" id="3.30.70.270:FF:000063">
    <property type="entry name" value="Zinc knuckle domaincontaining protein"/>
    <property type="match status" value="1"/>
</dbReference>
<dbReference type="InterPro" id="IPR001969">
    <property type="entry name" value="Aspartic_peptidase_AS"/>
</dbReference>